<dbReference type="PRINTS" id="PR00344">
    <property type="entry name" value="BCTRLSENSOR"/>
</dbReference>
<dbReference type="Pfam" id="PF08448">
    <property type="entry name" value="PAS_4"/>
    <property type="match status" value="1"/>
</dbReference>
<dbReference type="InterPro" id="IPR000014">
    <property type="entry name" value="PAS"/>
</dbReference>
<evidence type="ECO:0000256" key="3">
    <source>
        <dbReference type="ARBA" id="ARBA00022553"/>
    </source>
</evidence>
<feature type="coiled-coil region" evidence="5">
    <location>
        <begin position="13"/>
        <end position="44"/>
    </location>
</feature>
<dbReference type="HOGENOM" id="CLU_000445_114_51_7"/>
<dbReference type="InterPro" id="IPR005467">
    <property type="entry name" value="His_kinase_dom"/>
</dbReference>
<dbReference type="InterPro" id="IPR004358">
    <property type="entry name" value="Sig_transdc_His_kin-like_C"/>
</dbReference>
<dbReference type="InterPro" id="IPR036890">
    <property type="entry name" value="HATPase_C_sf"/>
</dbReference>
<dbReference type="NCBIfam" id="TIGR00229">
    <property type="entry name" value="sensory_box"/>
    <property type="match status" value="1"/>
</dbReference>
<comment type="catalytic activity">
    <reaction evidence="1">
        <text>ATP + protein L-histidine = ADP + protein N-phospho-L-histidine.</text>
        <dbReference type="EC" id="2.7.13.3"/>
    </reaction>
</comment>
<dbReference type="PANTHER" id="PTHR43065:SF42">
    <property type="entry name" value="TWO-COMPONENT SENSOR PPRA"/>
    <property type="match status" value="1"/>
</dbReference>
<dbReference type="InterPro" id="IPR011006">
    <property type="entry name" value="CheY-like_superfamily"/>
</dbReference>
<dbReference type="Gene3D" id="3.40.50.2300">
    <property type="match status" value="1"/>
</dbReference>
<evidence type="ECO:0000256" key="4">
    <source>
        <dbReference type="PROSITE-ProRule" id="PRU00169"/>
    </source>
</evidence>
<dbReference type="PROSITE" id="PS50110">
    <property type="entry name" value="RESPONSE_REGULATORY"/>
    <property type="match status" value="1"/>
</dbReference>
<evidence type="ECO:0000313" key="10">
    <source>
        <dbReference type="Proteomes" id="UP000019140"/>
    </source>
</evidence>
<gene>
    <name evidence="9" type="ORF">ETSY2_08020</name>
</gene>
<accession>W4MED0</accession>
<evidence type="ECO:0000259" key="8">
    <source>
        <dbReference type="PROSITE" id="PS50112"/>
    </source>
</evidence>
<organism evidence="9 10">
    <name type="scientific">Candidatus Entotheonella gemina</name>
    <dbReference type="NCBI Taxonomy" id="1429439"/>
    <lineage>
        <taxon>Bacteria</taxon>
        <taxon>Pseudomonadati</taxon>
        <taxon>Nitrospinota/Tectimicrobiota group</taxon>
        <taxon>Candidatus Tectimicrobiota</taxon>
        <taxon>Candidatus Entotheonellia</taxon>
        <taxon>Candidatus Entotheonellales</taxon>
        <taxon>Candidatus Entotheonellaceae</taxon>
        <taxon>Candidatus Entotheonella</taxon>
    </lineage>
</organism>
<dbReference type="SUPFAM" id="SSF55785">
    <property type="entry name" value="PYP-like sensor domain (PAS domain)"/>
    <property type="match status" value="1"/>
</dbReference>
<dbReference type="InterPro" id="IPR035965">
    <property type="entry name" value="PAS-like_dom_sf"/>
</dbReference>
<dbReference type="Pfam" id="PF00512">
    <property type="entry name" value="HisKA"/>
    <property type="match status" value="1"/>
</dbReference>
<evidence type="ECO:0000313" key="9">
    <source>
        <dbReference type="EMBL" id="ETX07987.1"/>
    </source>
</evidence>
<dbReference type="SMART" id="SM00388">
    <property type="entry name" value="HisKA"/>
    <property type="match status" value="1"/>
</dbReference>
<keyword evidence="10" id="KW-1185">Reference proteome</keyword>
<dbReference type="Gene3D" id="1.10.287.130">
    <property type="match status" value="1"/>
</dbReference>
<evidence type="ECO:0000256" key="1">
    <source>
        <dbReference type="ARBA" id="ARBA00000085"/>
    </source>
</evidence>
<dbReference type="PANTHER" id="PTHR43065">
    <property type="entry name" value="SENSOR HISTIDINE KINASE"/>
    <property type="match status" value="1"/>
</dbReference>
<proteinExistence type="predicted"/>
<dbReference type="CDD" id="cd00156">
    <property type="entry name" value="REC"/>
    <property type="match status" value="1"/>
</dbReference>
<dbReference type="Gene3D" id="3.30.450.20">
    <property type="entry name" value="PAS domain"/>
    <property type="match status" value="1"/>
</dbReference>
<dbReference type="SUPFAM" id="SSF52172">
    <property type="entry name" value="CheY-like"/>
    <property type="match status" value="1"/>
</dbReference>
<evidence type="ECO:0000256" key="2">
    <source>
        <dbReference type="ARBA" id="ARBA00012438"/>
    </source>
</evidence>
<dbReference type="InterPro" id="IPR013656">
    <property type="entry name" value="PAS_4"/>
</dbReference>
<dbReference type="AlphaFoldDB" id="W4MED0"/>
<dbReference type="PROSITE" id="PS50112">
    <property type="entry name" value="PAS"/>
    <property type="match status" value="1"/>
</dbReference>
<dbReference type="InterPro" id="IPR003594">
    <property type="entry name" value="HATPase_dom"/>
</dbReference>
<dbReference type="Gene3D" id="3.30.565.10">
    <property type="entry name" value="Histidine kinase-like ATPase, C-terminal domain"/>
    <property type="match status" value="1"/>
</dbReference>
<dbReference type="EMBL" id="AZHX01000326">
    <property type="protein sequence ID" value="ETX07987.1"/>
    <property type="molecule type" value="Genomic_DNA"/>
</dbReference>
<protein>
    <recommendedName>
        <fullName evidence="2">histidine kinase</fullName>
        <ecNumber evidence="2">2.7.13.3</ecNumber>
    </recommendedName>
</protein>
<dbReference type="Pfam" id="PF00072">
    <property type="entry name" value="Response_reg"/>
    <property type="match status" value="1"/>
</dbReference>
<dbReference type="Proteomes" id="UP000019140">
    <property type="component" value="Unassembled WGS sequence"/>
</dbReference>
<dbReference type="GO" id="GO:0000155">
    <property type="term" value="F:phosphorelay sensor kinase activity"/>
    <property type="evidence" value="ECO:0007669"/>
    <property type="project" value="InterPro"/>
</dbReference>
<dbReference type="SMART" id="SM00448">
    <property type="entry name" value="REC"/>
    <property type="match status" value="1"/>
</dbReference>
<evidence type="ECO:0000259" key="7">
    <source>
        <dbReference type="PROSITE" id="PS50110"/>
    </source>
</evidence>
<dbReference type="SMART" id="SM00387">
    <property type="entry name" value="HATPase_c"/>
    <property type="match status" value="1"/>
</dbReference>
<dbReference type="InterPro" id="IPR036097">
    <property type="entry name" value="HisK_dim/P_sf"/>
</dbReference>
<dbReference type="CDD" id="cd00130">
    <property type="entry name" value="PAS"/>
    <property type="match status" value="1"/>
</dbReference>
<dbReference type="SUPFAM" id="SSF47384">
    <property type="entry name" value="Homodimeric domain of signal transducing histidine kinase"/>
    <property type="match status" value="1"/>
</dbReference>
<evidence type="ECO:0000256" key="5">
    <source>
        <dbReference type="SAM" id="Coils"/>
    </source>
</evidence>
<feature type="domain" description="Histidine kinase" evidence="6">
    <location>
        <begin position="184"/>
        <end position="407"/>
    </location>
</feature>
<dbReference type="PROSITE" id="PS50109">
    <property type="entry name" value="HIS_KIN"/>
    <property type="match status" value="1"/>
</dbReference>
<feature type="domain" description="PAS" evidence="8">
    <location>
        <begin position="37"/>
        <end position="107"/>
    </location>
</feature>
<comment type="caution">
    <text evidence="9">The sequence shown here is derived from an EMBL/GenBank/DDBJ whole genome shotgun (WGS) entry which is preliminary data.</text>
</comment>
<dbReference type="SUPFAM" id="SSF55874">
    <property type="entry name" value="ATPase domain of HSP90 chaperone/DNA topoisomerase II/histidine kinase"/>
    <property type="match status" value="1"/>
</dbReference>
<dbReference type="EC" id="2.7.13.3" evidence="2"/>
<sequence length="552" mass="61495">MSAVDMQRLVYDLQVHQVELELQNEELRETQRALTAAHERYRQLYNLAPVGYLTLDDRGLIQEANQMASALFEVPISNLVGQYVQAFLRLEDADRLSLHIRELRSSGVHQINDVHLDLPSQVFRMLRLDIMPVQEQGGEPGLYRMTLVDITDRIRAEAEQRRLEALQRQRQVRKLESLGTLAGGIAHEFNNILTIISLYLRLVQDHIASDSPLQFYLEQLNTAAGRAKNIVQQILAFSRQGESKCTPVNLATLVKSSVEFIRATLPKTIDLRLAIVKEQGVVWADEIQIHQVLLNLCANAEYAMRDTIGLLHIGLTSVEVKAGASGAPHLKPGAYVCLSVNNSGPTIPEEVQARLFEPFFTTKPVGEGTGMGLAIVHGIVTDHGGVITVDSTPDHGTTFSLYLPCYVASSAKHIETPATRAEGEGRILLVDDEPSLAMGLETVLRRHGYDVVAYTDPLQALRHFASDSRSFDVIITDQTMPGMTGETLARSMRRVRPDVPIILCTGFNHAMNDRKAQQPEIDAFCMKPIDMQELLEKIQNVLACYCGRHQIV</sequence>
<dbReference type="Pfam" id="PF02518">
    <property type="entry name" value="HATPase_c"/>
    <property type="match status" value="1"/>
</dbReference>
<dbReference type="InterPro" id="IPR003661">
    <property type="entry name" value="HisK_dim/P_dom"/>
</dbReference>
<reference evidence="9 10" key="1">
    <citation type="journal article" date="2014" name="Nature">
        <title>An environmental bacterial taxon with a large and distinct metabolic repertoire.</title>
        <authorList>
            <person name="Wilson M.C."/>
            <person name="Mori T."/>
            <person name="Ruckert C."/>
            <person name="Uria A.R."/>
            <person name="Helf M.J."/>
            <person name="Takada K."/>
            <person name="Gernert C."/>
            <person name="Steffens U.A."/>
            <person name="Heycke N."/>
            <person name="Schmitt S."/>
            <person name="Rinke C."/>
            <person name="Helfrich E.J."/>
            <person name="Brachmann A.O."/>
            <person name="Gurgui C."/>
            <person name="Wakimoto T."/>
            <person name="Kracht M."/>
            <person name="Crusemann M."/>
            <person name="Hentschel U."/>
            <person name="Abe I."/>
            <person name="Matsunaga S."/>
            <person name="Kalinowski J."/>
            <person name="Takeyama H."/>
            <person name="Piel J."/>
        </authorList>
    </citation>
    <scope>NUCLEOTIDE SEQUENCE [LARGE SCALE GENOMIC DNA]</scope>
    <source>
        <strain evidence="10">TSY2</strain>
    </source>
</reference>
<name>W4MED0_9BACT</name>
<keyword evidence="5" id="KW-0175">Coiled coil</keyword>
<dbReference type="SMART" id="SM00091">
    <property type="entry name" value="PAS"/>
    <property type="match status" value="1"/>
</dbReference>
<evidence type="ECO:0000259" key="6">
    <source>
        <dbReference type="PROSITE" id="PS50109"/>
    </source>
</evidence>
<feature type="modified residue" description="4-aspartylphosphate" evidence="4">
    <location>
        <position position="477"/>
    </location>
</feature>
<feature type="domain" description="Response regulatory" evidence="7">
    <location>
        <begin position="426"/>
        <end position="542"/>
    </location>
</feature>
<dbReference type="CDD" id="cd00082">
    <property type="entry name" value="HisKA"/>
    <property type="match status" value="1"/>
</dbReference>
<keyword evidence="3 4" id="KW-0597">Phosphoprotein</keyword>
<dbReference type="InterPro" id="IPR001789">
    <property type="entry name" value="Sig_transdc_resp-reg_receiver"/>
</dbReference>